<dbReference type="Proteomes" id="UP000016922">
    <property type="component" value="Unassembled WGS sequence"/>
</dbReference>
<name>S3D1Q4_GLAL2</name>
<accession>S3D1Q4</accession>
<feature type="region of interest" description="Disordered" evidence="1">
    <location>
        <begin position="1"/>
        <end position="24"/>
    </location>
</feature>
<dbReference type="GeneID" id="19466668"/>
<gene>
    <name evidence="2" type="ORF">GLAREA_07615</name>
</gene>
<evidence type="ECO:0000256" key="1">
    <source>
        <dbReference type="SAM" id="MobiDB-lite"/>
    </source>
</evidence>
<dbReference type="HOGENOM" id="CLU_2776134_0_0_1"/>
<protein>
    <submittedName>
        <fullName evidence="2">Uncharacterized protein</fullName>
    </submittedName>
</protein>
<keyword evidence="3" id="KW-1185">Reference proteome</keyword>
<evidence type="ECO:0000313" key="3">
    <source>
        <dbReference type="Proteomes" id="UP000016922"/>
    </source>
</evidence>
<dbReference type="RefSeq" id="XP_008080494.1">
    <property type="nucleotide sequence ID" value="XM_008082303.1"/>
</dbReference>
<proteinExistence type="predicted"/>
<organism evidence="2 3">
    <name type="scientific">Glarea lozoyensis (strain ATCC 20868 / MF5171)</name>
    <dbReference type="NCBI Taxonomy" id="1116229"/>
    <lineage>
        <taxon>Eukaryota</taxon>
        <taxon>Fungi</taxon>
        <taxon>Dikarya</taxon>
        <taxon>Ascomycota</taxon>
        <taxon>Pezizomycotina</taxon>
        <taxon>Leotiomycetes</taxon>
        <taxon>Helotiales</taxon>
        <taxon>Helotiaceae</taxon>
        <taxon>Glarea</taxon>
    </lineage>
</organism>
<feature type="compositionally biased region" description="Basic residues" evidence="1">
    <location>
        <begin position="10"/>
        <end position="19"/>
    </location>
</feature>
<dbReference type="KEGG" id="glz:GLAREA_07615"/>
<evidence type="ECO:0000313" key="2">
    <source>
        <dbReference type="EMBL" id="EPE32482.1"/>
    </source>
</evidence>
<reference evidence="2 3" key="1">
    <citation type="journal article" date="2013" name="BMC Genomics">
        <title>Genomics-driven discovery of the pneumocandin biosynthetic gene cluster in the fungus Glarea lozoyensis.</title>
        <authorList>
            <person name="Chen L."/>
            <person name="Yue Q."/>
            <person name="Zhang X."/>
            <person name="Xiang M."/>
            <person name="Wang C."/>
            <person name="Li S."/>
            <person name="Che Y."/>
            <person name="Ortiz-Lopez F.J."/>
            <person name="Bills G.F."/>
            <person name="Liu X."/>
            <person name="An Z."/>
        </authorList>
    </citation>
    <scope>NUCLEOTIDE SEQUENCE [LARGE SCALE GENOMIC DNA]</scope>
    <source>
        <strain evidence="3">ATCC 20868 / MF5171</strain>
    </source>
</reference>
<sequence>MGGEGSAARRPTRPAKCRPHTSTAQVLPAARPARLPYAPSHEENFMERDSQGEDDKFQLSHAARLAENT</sequence>
<dbReference type="EMBL" id="KE145359">
    <property type="protein sequence ID" value="EPE32482.1"/>
    <property type="molecule type" value="Genomic_DNA"/>
</dbReference>
<dbReference type="AlphaFoldDB" id="S3D1Q4"/>